<evidence type="ECO:0000256" key="1">
    <source>
        <dbReference type="SAM" id="MobiDB-lite"/>
    </source>
</evidence>
<evidence type="ECO:0000313" key="4">
    <source>
        <dbReference type="EMBL" id="KAB1632299.1"/>
    </source>
</evidence>
<sequence>MRFYTAVVMFAVSALALIIGFGQQTIWRPPSEIIETPAISEQGSADAPLTVIDGTVLDQHDGKATVRVSGTDRAFAAVGPSDDVDAWVADAQVNRVSTEGRDLTVSASGDEATVPDPAGSDLWTSEQSGSGTLTMEVDSSSSTSVIIASDGTHPAPADVTVTWPNINPTPWVRPLQVIGYLLLLGGFVLLLIDRFADRRGPRRRSHRRRRLGRGGAEAVDVRESVAGAEDAEAPRPADTTDGDADAPGQGGSGTDDAAGSALANPDRSRPEASPRSSRSTRSMRRPGRLAALLAVAISSALAVTGCASGASDTESESATAPSDDTVSTTPVLKAHFQTILDEVAQVADQADASLDGDLLATRFAGEALSARQGAYTIKAKYGEATLPDRVVSSPMSVFLPPTSADFPRTVMVAVEDDQAEGQPKRLMVLRQDSPRENYKVVSIISHLFAGVPDLPSELVGTTMLGDDQLSIPASQAGTRYSDILLNGDSSQFATEFTADEFLTTRREKVTQQRDKLGEDGKLDVSYPAGATEPIALATADGDGLVFVSLDETWDVRPAKENGVIKDLPALDAAMIGASETKKGLERTYSTMLVFSVPKDAGGQAQLVGYSWQQASVKELE</sequence>
<feature type="transmembrane region" description="Helical" evidence="2">
    <location>
        <begin position="177"/>
        <end position="196"/>
    </location>
</feature>
<feature type="region of interest" description="Disordered" evidence="1">
    <location>
        <begin position="199"/>
        <end position="285"/>
    </location>
</feature>
<gene>
    <name evidence="4" type="ORF">F8O02_04590</name>
</gene>
<dbReference type="InterPro" id="IPR058407">
    <property type="entry name" value="DUF8094"/>
</dbReference>
<feature type="compositionally biased region" description="Polar residues" evidence="1">
    <location>
        <begin position="122"/>
        <end position="133"/>
    </location>
</feature>
<evidence type="ECO:0000313" key="5">
    <source>
        <dbReference type="Proteomes" id="UP000481339"/>
    </source>
</evidence>
<keyword evidence="5" id="KW-1185">Reference proteome</keyword>
<keyword evidence="2" id="KW-0472">Membrane</keyword>
<keyword evidence="2" id="KW-1133">Transmembrane helix</keyword>
<dbReference type="AlphaFoldDB" id="A0A7C8BN86"/>
<feature type="domain" description="DUF8094" evidence="3">
    <location>
        <begin position="333"/>
        <end position="610"/>
    </location>
</feature>
<reference evidence="4 5" key="1">
    <citation type="submission" date="2019-09" db="EMBL/GenBank/DDBJ databases">
        <title>Phylogeny of genus Pseudoclavibacter and closely related genus.</title>
        <authorList>
            <person name="Li Y."/>
        </authorList>
    </citation>
    <scope>NUCLEOTIDE SEQUENCE [LARGE SCALE GENOMIC DNA]</scope>
    <source>
        <strain evidence="4 5">JCM 16921</strain>
    </source>
</reference>
<protein>
    <recommendedName>
        <fullName evidence="3">DUF8094 domain-containing protein</fullName>
    </recommendedName>
</protein>
<dbReference type="OrthoDB" id="3265533at2"/>
<accession>A0A7C8BN86</accession>
<feature type="compositionally biased region" description="Low complexity" evidence="1">
    <location>
        <begin position="254"/>
        <end position="265"/>
    </location>
</feature>
<dbReference type="RefSeq" id="WP_158036077.1">
    <property type="nucleotide sequence ID" value="NZ_BAAAZV010000017.1"/>
</dbReference>
<dbReference type="Pfam" id="PF26366">
    <property type="entry name" value="DUF8094"/>
    <property type="match status" value="1"/>
</dbReference>
<evidence type="ECO:0000259" key="3">
    <source>
        <dbReference type="Pfam" id="PF26366"/>
    </source>
</evidence>
<name>A0A7C8BN86_9MICO</name>
<feature type="compositionally biased region" description="Basic residues" evidence="1">
    <location>
        <begin position="200"/>
        <end position="212"/>
    </location>
</feature>
<evidence type="ECO:0000256" key="2">
    <source>
        <dbReference type="SAM" id="Phobius"/>
    </source>
</evidence>
<keyword evidence="2" id="KW-0812">Transmembrane</keyword>
<comment type="caution">
    <text evidence="4">The sequence shown here is derived from an EMBL/GenBank/DDBJ whole genome shotgun (WGS) entry which is preliminary data.</text>
</comment>
<organism evidence="4 5">
    <name type="scientific">Pseudoclavibacter caeni</name>
    <dbReference type="NCBI Taxonomy" id="908846"/>
    <lineage>
        <taxon>Bacteria</taxon>
        <taxon>Bacillati</taxon>
        <taxon>Actinomycetota</taxon>
        <taxon>Actinomycetes</taxon>
        <taxon>Micrococcales</taxon>
        <taxon>Microbacteriaceae</taxon>
        <taxon>Pseudoclavibacter</taxon>
    </lineage>
</organism>
<feature type="transmembrane region" description="Helical" evidence="2">
    <location>
        <begin position="289"/>
        <end position="310"/>
    </location>
</feature>
<proteinExistence type="predicted"/>
<dbReference type="EMBL" id="WBKA01000003">
    <property type="protein sequence ID" value="KAB1632299.1"/>
    <property type="molecule type" value="Genomic_DNA"/>
</dbReference>
<feature type="region of interest" description="Disordered" evidence="1">
    <location>
        <begin position="104"/>
        <end position="136"/>
    </location>
</feature>
<dbReference type="Proteomes" id="UP000481339">
    <property type="component" value="Unassembled WGS sequence"/>
</dbReference>